<dbReference type="KEGG" id="dea:FPZ08_09645"/>
<evidence type="ECO:0000313" key="2">
    <source>
        <dbReference type="EMBL" id="QDZ10992.1"/>
    </source>
</evidence>
<evidence type="ECO:0000313" key="3">
    <source>
        <dbReference type="Proteomes" id="UP000315364"/>
    </source>
</evidence>
<feature type="transmembrane region" description="Helical" evidence="1">
    <location>
        <begin position="15"/>
        <end position="36"/>
    </location>
</feature>
<dbReference type="EMBL" id="CP042304">
    <property type="protein sequence ID" value="QDZ10992.1"/>
    <property type="molecule type" value="Genomic_DNA"/>
</dbReference>
<protein>
    <submittedName>
        <fullName evidence="2">Uncharacterized protein</fullName>
    </submittedName>
</protein>
<dbReference type="AlphaFoldDB" id="A0A5B8LU00"/>
<evidence type="ECO:0000256" key="1">
    <source>
        <dbReference type="SAM" id="Phobius"/>
    </source>
</evidence>
<keyword evidence="1" id="KW-0812">Transmembrane</keyword>
<gene>
    <name evidence="2" type="ORF">FPZ08_09645</name>
</gene>
<feature type="transmembrane region" description="Helical" evidence="1">
    <location>
        <begin position="117"/>
        <end position="136"/>
    </location>
</feature>
<accession>A0A5B8LU00</accession>
<reference evidence="2 3" key="1">
    <citation type="submission" date="2019-07" db="EMBL/GenBank/DDBJ databases">
        <title>Full genome sequence of Devosia sp. Gsoil 520.</title>
        <authorList>
            <person name="Im W.-T."/>
        </authorList>
    </citation>
    <scope>NUCLEOTIDE SEQUENCE [LARGE SCALE GENOMIC DNA]</scope>
    <source>
        <strain evidence="2 3">Gsoil 520</strain>
    </source>
</reference>
<feature type="transmembrane region" description="Helical" evidence="1">
    <location>
        <begin position="48"/>
        <end position="65"/>
    </location>
</feature>
<proteinExistence type="predicted"/>
<name>A0A5B8LU00_9HYPH</name>
<keyword evidence="1" id="KW-0472">Membrane</keyword>
<feature type="transmembrane region" description="Helical" evidence="1">
    <location>
        <begin position="148"/>
        <end position="164"/>
    </location>
</feature>
<dbReference type="OrthoDB" id="9803673at2"/>
<feature type="transmembrane region" description="Helical" evidence="1">
    <location>
        <begin position="171"/>
        <end position="192"/>
    </location>
</feature>
<sequence length="195" mass="22618">MDQMSPAELFPHVRIVMGMIVGLGITRLLMTVAGLIQHPHRSRISAIHLLWIASILVELILFWWWEFALFRLEHWTFAITLFLILYAVTLFLLAALLSPDNIAEYAGYEDFFLKRRLWFFGLFAATFALDTVDSLIKGEAYWDRFGADYYIQVPLGLILCAVAIRSADRRVHLVAVLLHLAYQAYWIGRFFYTVN</sequence>
<dbReference type="Proteomes" id="UP000315364">
    <property type="component" value="Chromosome"/>
</dbReference>
<organism evidence="2 3">
    <name type="scientific">Devosia ginsengisoli</name>
    <dbReference type="NCBI Taxonomy" id="400770"/>
    <lineage>
        <taxon>Bacteria</taxon>
        <taxon>Pseudomonadati</taxon>
        <taxon>Pseudomonadota</taxon>
        <taxon>Alphaproteobacteria</taxon>
        <taxon>Hyphomicrobiales</taxon>
        <taxon>Devosiaceae</taxon>
        <taxon>Devosia</taxon>
    </lineage>
</organism>
<dbReference type="RefSeq" id="WP_146289776.1">
    <property type="nucleotide sequence ID" value="NZ_CP042304.1"/>
</dbReference>
<keyword evidence="3" id="KW-1185">Reference proteome</keyword>
<keyword evidence="1" id="KW-1133">Transmembrane helix</keyword>
<feature type="transmembrane region" description="Helical" evidence="1">
    <location>
        <begin position="77"/>
        <end position="97"/>
    </location>
</feature>